<feature type="compositionally biased region" description="Basic residues" evidence="1">
    <location>
        <begin position="247"/>
        <end position="258"/>
    </location>
</feature>
<feature type="region of interest" description="Disordered" evidence="1">
    <location>
        <begin position="247"/>
        <end position="273"/>
    </location>
</feature>
<evidence type="ECO:0000256" key="1">
    <source>
        <dbReference type="SAM" id="MobiDB-lite"/>
    </source>
</evidence>
<keyword evidence="3" id="KW-1185">Reference proteome</keyword>
<evidence type="ECO:0000313" key="2">
    <source>
        <dbReference type="EMBL" id="CAF4874961.1"/>
    </source>
</evidence>
<accession>A0A821TQJ3</accession>
<protein>
    <submittedName>
        <fullName evidence="2">Uncharacterized protein</fullName>
    </submittedName>
</protein>
<dbReference type="Proteomes" id="UP000663880">
    <property type="component" value="Unassembled WGS sequence"/>
</dbReference>
<dbReference type="OrthoDB" id="8044645at2759"/>
<reference evidence="2" key="1">
    <citation type="submission" date="2021-02" db="EMBL/GenBank/DDBJ databases">
        <authorList>
            <person name="Steward A R."/>
        </authorList>
    </citation>
    <scope>NUCLEOTIDE SEQUENCE</scope>
</reference>
<name>A0A821TQJ3_9NEOP</name>
<sequence length="273" mass="31473">MVTVQPRAIPLPVATRGVGFTTVAEYSRLISSWDQATVIAICTIHQYYRVSLFLFTFKVFHSRYVQQREESFPLSTRFILNDEYRQVLQTVSQVPISMHNILCTVGVIEGETVFNSYLPDSDLDYGQDAALYLNPFNIREALENLSNPETPEPHRRRFYELNPLPGARWTDEPNVGPLLRNADWIWPPDYNVSVLQEDIHAYTNLLTRAGNRLPRSFLVNFEWNAYGSKSCATCMYPAPSRIHATFTRRVHPTTRKKTRQQDGTTREVEVPND</sequence>
<dbReference type="AlphaFoldDB" id="A0A821TQJ3"/>
<organism evidence="2 3">
    <name type="scientific">Pieris macdunnoughi</name>
    <dbReference type="NCBI Taxonomy" id="345717"/>
    <lineage>
        <taxon>Eukaryota</taxon>
        <taxon>Metazoa</taxon>
        <taxon>Ecdysozoa</taxon>
        <taxon>Arthropoda</taxon>
        <taxon>Hexapoda</taxon>
        <taxon>Insecta</taxon>
        <taxon>Pterygota</taxon>
        <taxon>Neoptera</taxon>
        <taxon>Endopterygota</taxon>
        <taxon>Lepidoptera</taxon>
        <taxon>Glossata</taxon>
        <taxon>Ditrysia</taxon>
        <taxon>Papilionoidea</taxon>
        <taxon>Pieridae</taxon>
        <taxon>Pierinae</taxon>
        <taxon>Pieris</taxon>
    </lineage>
</organism>
<feature type="compositionally biased region" description="Basic and acidic residues" evidence="1">
    <location>
        <begin position="264"/>
        <end position="273"/>
    </location>
</feature>
<evidence type="ECO:0000313" key="3">
    <source>
        <dbReference type="Proteomes" id="UP000663880"/>
    </source>
</evidence>
<dbReference type="EMBL" id="CAJOBZ010000024">
    <property type="protein sequence ID" value="CAF4874961.1"/>
    <property type="molecule type" value="Genomic_DNA"/>
</dbReference>
<proteinExistence type="predicted"/>
<gene>
    <name evidence="2" type="ORF">PMACD_LOCUS9092</name>
</gene>
<comment type="caution">
    <text evidence="2">The sequence shown here is derived from an EMBL/GenBank/DDBJ whole genome shotgun (WGS) entry which is preliminary data.</text>
</comment>